<reference evidence="1 2" key="1">
    <citation type="journal article" date="2013" name="J. Biotechnol.">
        <title>Genome sequence of Corynebacterium pseudotuberculosis biovar equi strain 258 and prediction of antigenic targets to improve biotechnological vaccine production.</title>
        <authorList>
            <person name="Soares S.C."/>
            <person name="Trost E."/>
            <person name="Ramos R.T."/>
            <person name="Carneiro A.R."/>
            <person name="Santos A.R."/>
            <person name="Pinto A.C."/>
            <person name="Barbosa E."/>
            <person name="Aburjaile F."/>
            <person name="Ali A."/>
            <person name="Diniz C.A."/>
            <person name="Hassan S.S."/>
            <person name="Fiaux K."/>
            <person name="Guimaraes L.C."/>
            <person name="Bakhtiar S.M."/>
            <person name="Pereira U."/>
            <person name="Almeida S.S."/>
            <person name="Abreu V.A."/>
            <person name="Rocha F.S."/>
            <person name="Dorella F.A."/>
            <person name="Miyoshi A."/>
            <person name="Silva A."/>
            <person name="Azevedo V."/>
            <person name="Tauch A."/>
        </authorList>
    </citation>
    <scope>NUCLEOTIDE SEQUENCE [LARGE SCALE GENOMIC DNA]</scope>
    <source>
        <strain evidence="1 2">258</strain>
    </source>
</reference>
<evidence type="ECO:0000313" key="1">
    <source>
        <dbReference type="EMBL" id="AJF93869.1"/>
    </source>
</evidence>
<dbReference type="KEGG" id="coe:CP258_07500"/>
<gene>
    <name evidence="1" type="ORF">CP258_07500</name>
</gene>
<dbReference type="AlphaFoldDB" id="A0AAU8S7I9"/>
<protein>
    <submittedName>
        <fullName evidence="1">Uncharacterized protein</fullName>
    </submittedName>
</protein>
<name>A0AAU8S7I9_CORPS</name>
<accession>A0AAU8S7I9</accession>
<evidence type="ECO:0000313" key="2">
    <source>
        <dbReference type="Proteomes" id="UP000006465"/>
    </source>
</evidence>
<sequence length="46" mass="5492">MEKFFESPQRRGELLKKVSDIVYWELRYQAQKAQLDNDSEEDGDQA</sequence>
<dbReference type="Proteomes" id="UP000006465">
    <property type="component" value="Chromosome"/>
</dbReference>
<dbReference type="EMBL" id="CP003540">
    <property type="protein sequence ID" value="AJF93869.1"/>
    <property type="molecule type" value="Genomic_DNA"/>
</dbReference>
<organism evidence="1 2">
    <name type="scientific">Corynebacterium pseudotuberculosis 258</name>
    <dbReference type="NCBI Taxonomy" id="1168865"/>
    <lineage>
        <taxon>Bacteria</taxon>
        <taxon>Bacillati</taxon>
        <taxon>Actinomycetota</taxon>
        <taxon>Actinomycetes</taxon>
        <taxon>Mycobacteriales</taxon>
        <taxon>Corynebacteriaceae</taxon>
        <taxon>Corynebacterium</taxon>
    </lineage>
</organism>
<proteinExistence type="predicted"/>